<feature type="region of interest" description="Disordered" evidence="1">
    <location>
        <begin position="843"/>
        <end position="864"/>
    </location>
</feature>
<feature type="region of interest" description="Disordered" evidence="1">
    <location>
        <begin position="49"/>
        <end position="79"/>
    </location>
</feature>
<reference evidence="2 3" key="1">
    <citation type="submission" date="2022-09" db="EMBL/GenBank/DDBJ databases">
        <authorList>
            <person name="Palmer J.M."/>
        </authorList>
    </citation>
    <scope>NUCLEOTIDE SEQUENCE [LARGE SCALE GENOMIC DNA]</scope>
    <source>
        <strain evidence="2 3">DSM 7382</strain>
    </source>
</reference>
<feature type="compositionally biased region" description="Polar residues" evidence="1">
    <location>
        <begin position="614"/>
        <end position="625"/>
    </location>
</feature>
<feature type="compositionally biased region" description="Basic and acidic residues" evidence="1">
    <location>
        <begin position="408"/>
        <end position="435"/>
    </location>
</feature>
<proteinExistence type="predicted"/>
<accession>A0AAW0GM42</accession>
<feature type="compositionally biased region" description="Acidic residues" evidence="1">
    <location>
        <begin position="335"/>
        <end position="352"/>
    </location>
</feature>
<evidence type="ECO:0000313" key="2">
    <source>
        <dbReference type="EMBL" id="KAK7694403.1"/>
    </source>
</evidence>
<feature type="compositionally biased region" description="Low complexity" evidence="1">
    <location>
        <begin position="451"/>
        <end position="471"/>
    </location>
</feature>
<comment type="caution">
    <text evidence="2">The sequence shown here is derived from an EMBL/GenBank/DDBJ whole genome shotgun (WGS) entry which is preliminary data.</text>
</comment>
<sequence>MTRSLLTEEQRAFLEASLPDFRHAQLDSTTPSFFSRIYAAWFDKWPPTEPDPVDAGGNDSDKGAKAGSSADGKKVLSRRDKDKNRIKNWFYNSKLDKDESKEKPVVLDLTKVKKKKIHPYQAYLRLYRDELKPLLDEQWEMQIKDLPAGAPPPERLVFTRKVAETFLAGEPDDVKAAVERAQCDDAMEMEEDEEARAKALRRTIAGIPKTIQIAAENIERETGWYASILLGGVSPTTGEVTSYVYHHGQTIQTGQSWDQYEPEWEDIQASWSQFIAHCFEPEDKKVKKLNVGKRQSTVDVEVKQWSTTTHGQPTGSRGKNGTTDLRQSSVASSNEPDEQSEQNEQNEPDEPNEPNGQNEQNEPKQLSFDEERERNIAAREELLRLAGLSNAICGPMKSIPKPRRPVRKEKNAKALEDGEIDEHRSNSEVLDKDGNEGNPGASNSHGTPINTRTPSSTSSDGSPPAANTSATSAAAASSTILASGFSATNVNLTGPTTQDASVDNETVLHPSVTSNPIATDAPVTPIPTPDFTSDAVAPTTPSAPNNTPSIGASAIAGASTPGPTSAGTDNVTHVNTPHYTVINAADSALVNVPNSVGVNALATPTLDNPLSGPSDDSTATNSSPQALPGIGETLRGNIAMGNDSSRHDQTSSDTTSAPPPAFSVFKSLPSDMPDFVRNAASYFLALSSHTAWQRIVVTWARIDASLGYPGSQARLSTTHRPEEIGHFIRNQRNYARVPVLTASKLRIYMARWKIWWKDLQPTWRNMEAWPPTRTSSTEENDWTVLSQGGCNGLYLVIVSLGWWLMTAAKAGDETSAAWQEAMVAVADVEWVLNQILIQVCSPRPSSKRASPIDEAVPRKRLRSS</sequence>
<feature type="region of interest" description="Disordered" evidence="1">
    <location>
        <begin position="538"/>
        <end position="567"/>
    </location>
</feature>
<organism evidence="2 3">
    <name type="scientific">Cerrena zonata</name>
    <dbReference type="NCBI Taxonomy" id="2478898"/>
    <lineage>
        <taxon>Eukaryota</taxon>
        <taxon>Fungi</taxon>
        <taxon>Dikarya</taxon>
        <taxon>Basidiomycota</taxon>
        <taxon>Agaricomycotina</taxon>
        <taxon>Agaricomycetes</taxon>
        <taxon>Polyporales</taxon>
        <taxon>Cerrenaceae</taxon>
        <taxon>Cerrena</taxon>
    </lineage>
</organism>
<dbReference type="EMBL" id="JASBNA010000002">
    <property type="protein sequence ID" value="KAK7694403.1"/>
    <property type="molecule type" value="Genomic_DNA"/>
</dbReference>
<feature type="region of interest" description="Disordered" evidence="1">
    <location>
        <begin position="290"/>
        <end position="368"/>
    </location>
</feature>
<name>A0AAW0GM42_9APHY</name>
<dbReference type="Proteomes" id="UP001385951">
    <property type="component" value="Unassembled WGS sequence"/>
</dbReference>
<evidence type="ECO:0000256" key="1">
    <source>
        <dbReference type="SAM" id="MobiDB-lite"/>
    </source>
</evidence>
<feature type="region of interest" description="Disordered" evidence="1">
    <location>
        <begin position="604"/>
        <end position="662"/>
    </location>
</feature>
<protein>
    <submittedName>
        <fullName evidence="2">Uncharacterized protein</fullName>
    </submittedName>
</protein>
<feature type="compositionally biased region" description="Polar residues" evidence="1">
    <location>
        <begin position="440"/>
        <end position="450"/>
    </location>
</feature>
<keyword evidence="3" id="KW-1185">Reference proteome</keyword>
<dbReference type="AlphaFoldDB" id="A0AAW0GM42"/>
<feature type="compositionally biased region" description="Low complexity" evidence="1">
    <location>
        <begin position="538"/>
        <end position="563"/>
    </location>
</feature>
<feature type="region of interest" description="Disordered" evidence="1">
    <location>
        <begin position="392"/>
        <end position="471"/>
    </location>
</feature>
<gene>
    <name evidence="2" type="ORF">QCA50_001589</name>
</gene>
<feature type="compositionally biased region" description="Polar residues" evidence="1">
    <location>
        <begin position="293"/>
        <end position="332"/>
    </location>
</feature>
<evidence type="ECO:0000313" key="3">
    <source>
        <dbReference type="Proteomes" id="UP001385951"/>
    </source>
</evidence>